<evidence type="ECO:0000256" key="3">
    <source>
        <dbReference type="ARBA" id="ARBA00022692"/>
    </source>
</evidence>
<accession>A0AAV9IE73</accession>
<organism evidence="9 10">
    <name type="scientific">Galdieria yellowstonensis</name>
    <dbReference type="NCBI Taxonomy" id="3028027"/>
    <lineage>
        <taxon>Eukaryota</taxon>
        <taxon>Rhodophyta</taxon>
        <taxon>Bangiophyceae</taxon>
        <taxon>Galdieriales</taxon>
        <taxon>Galdieriaceae</taxon>
        <taxon>Galdieria</taxon>
    </lineage>
</organism>
<evidence type="ECO:0000256" key="8">
    <source>
        <dbReference type="SAM" id="MobiDB-lite"/>
    </source>
</evidence>
<dbReference type="InterPro" id="IPR007599">
    <property type="entry name" value="DER1"/>
</dbReference>
<evidence type="ECO:0000313" key="9">
    <source>
        <dbReference type="EMBL" id="KAK4525745.1"/>
    </source>
</evidence>
<evidence type="ECO:0000313" key="10">
    <source>
        <dbReference type="Proteomes" id="UP001300502"/>
    </source>
</evidence>
<feature type="region of interest" description="Disordered" evidence="8">
    <location>
        <begin position="232"/>
        <end position="268"/>
    </location>
</feature>
<keyword evidence="5 7" id="KW-1133">Transmembrane helix</keyword>
<comment type="similarity">
    <text evidence="2 7">Belongs to the derlin family.</text>
</comment>
<dbReference type="AlphaFoldDB" id="A0AAV9IE73"/>
<name>A0AAV9IE73_9RHOD</name>
<keyword evidence="6 7" id="KW-0472">Membrane</keyword>
<evidence type="ECO:0000256" key="7">
    <source>
        <dbReference type="RuleBase" id="RU363059"/>
    </source>
</evidence>
<protein>
    <recommendedName>
        <fullName evidence="7">Derlin</fullName>
    </recommendedName>
</protein>
<evidence type="ECO:0000256" key="2">
    <source>
        <dbReference type="ARBA" id="ARBA00008917"/>
    </source>
</evidence>
<evidence type="ECO:0000256" key="4">
    <source>
        <dbReference type="ARBA" id="ARBA00022824"/>
    </source>
</evidence>
<evidence type="ECO:0000256" key="6">
    <source>
        <dbReference type="ARBA" id="ARBA00023136"/>
    </source>
</evidence>
<comment type="caution">
    <text evidence="7">Lacks conserved residue(s) required for the propagation of feature annotation.</text>
</comment>
<comment type="subcellular location">
    <subcellularLocation>
        <location evidence="1 7">Endoplasmic reticulum membrane</location>
        <topology evidence="1 7">Multi-pass membrane protein</topology>
    </subcellularLocation>
</comment>
<keyword evidence="4 7" id="KW-0256">Endoplasmic reticulum</keyword>
<feature type="transmembrane region" description="Helical" evidence="7">
    <location>
        <begin position="30"/>
        <end position="55"/>
    </location>
</feature>
<dbReference type="InterPro" id="IPR035952">
    <property type="entry name" value="Rhomboid-like_sf"/>
</dbReference>
<feature type="compositionally biased region" description="Low complexity" evidence="8">
    <location>
        <begin position="239"/>
        <end position="252"/>
    </location>
</feature>
<comment type="caution">
    <text evidence="9">The sequence shown here is derived from an EMBL/GenBank/DDBJ whole genome shotgun (WGS) entry which is preliminary data.</text>
</comment>
<dbReference type="GO" id="GO:0005789">
    <property type="term" value="C:endoplasmic reticulum membrane"/>
    <property type="evidence" value="ECO:0007669"/>
    <property type="project" value="UniProtKB-SubCell"/>
</dbReference>
<gene>
    <name evidence="9" type="ORF">GAYE_SCF16G3654</name>
</gene>
<dbReference type="EMBL" id="JANCYU010000033">
    <property type="protein sequence ID" value="KAK4525745.1"/>
    <property type="molecule type" value="Genomic_DNA"/>
</dbReference>
<dbReference type="GO" id="GO:0006950">
    <property type="term" value="P:response to stress"/>
    <property type="evidence" value="ECO:0007669"/>
    <property type="project" value="UniProtKB-ARBA"/>
</dbReference>
<dbReference type="Proteomes" id="UP001300502">
    <property type="component" value="Unassembled WGS sequence"/>
</dbReference>
<feature type="transmembrane region" description="Helical" evidence="7">
    <location>
        <begin position="67"/>
        <end position="92"/>
    </location>
</feature>
<evidence type="ECO:0000256" key="5">
    <source>
        <dbReference type="ARBA" id="ARBA00022989"/>
    </source>
</evidence>
<sequence length="268" mass="30570">MPQPSNRIGTLHQTSLSSWFNDLPLITKTWLLGSFTITLLVGFGLLRVESVVLLWPRVYKGLELWRLCFSVFFLGGLGMGFLFNLLFILQYSKSVEEDVFFSDPADYLFMLLFCTGVLWVWDIFVFKLFFFGPSLLSAVIYMWSKYHTDELVSIWGLVQVPGKYLPFVFLLLDLLTSGSVNIRAVAGIVAGHCWYFVDKVYPTTIGNRRKLVTTPAFLRQWLPAPRRRTMFSGPVAPPRTSSTMSRNTNNNSLFGQQHNWGPGRVLGE</sequence>
<dbReference type="Pfam" id="PF04511">
    <property type="entry name" value="DER1"/>
    <property type="match status" value="1"/>
</dbReference>
<dbReference type="SUPFAM" id="SSF144091">
    <property type="entry name" value="Rhomboid-like"/>
    <property type="match status" value="1"/>
</dbReference>
<keyword evidence="10" id="KW-1185">Reference proteome</keyword>
<evidence type="ECO:0000256" key="1">
    <source>
        <dbReference type="ARBA" id="ARBA00004477"/>
    </source>
</evidence>
<comment type="function">
    <text evidence="7">May be involved in the degradation of misfolded endoplasmic reticulum (ER) luminal proteins.</text>
</comment>
<reference evidence="9 10" key="1">
    <citation type="submission" date="2022-07" db="EMBL/GenBank/DDBJ databases">
        <title>Genome-wide signatures of adaptation to extreme environments.</title>
        <authorList>
            <person name="Cho C.H."/>
            <person name="Yoon H.S."/>
        </authorList>
    </citation>
    <scope>NUCLEOTIDE SEQUENCE [LARGE SCALE GENOMIC DNA]</scope>
    <source>
        <strain evidence="9 10">108.79 E11</strain>
    </source>
</reference>
<keyword evidence="3 7" id="KW-0812">Transmembrane</keyword>
<feature type="transmembrane region" description="Helical" evidence="7">
    <location>
        <begin position="104"/>
        <end position="121"/>
    </location>
</feature>
<proteinExistence type="inferred from homology"/>
<dbReference type="PANTHER" id="PTHR11009">
    <property type="entry name" value="DER1-LIKE PROTEIN, DERLIN"/>
    <property type="match status" value="1"/>
</dbReference>